<protein>
    <submittedName>
        <fullName evidence="3">Unannotated protein</fullName>
    </submittedName>
</protein>
<reference evidence="3" key="1">
    <citation type="submission" date="2020-05" db="EMBL/GenBank/DDBJ databases">
        <authorList>
            <person name="Chiriac C."/>
            <person name="Salcher M."/>
            <person name="Ghai R."/>
            <person name="Kavagutti S V."/>
        </authorList>
    </citation>
    <scope>NUCLEOTIDE SEQUENCE</scope>
</reference>
<evidence type="ECO:0000313" key="3">
    <source>
        <dbReference type="EMBL" id="CAB4554962.1"/>
    </source>
</evidence>
<proteinExistence type="predicted"/>
<dbReference type="AlphaFoldDB" id="A0A6J6CU17"/>
<accession>A0A6J6CU17</accession>
<evidence type="ECO:0000256" key="2">
    <source>
        <dbReference type="SAM" id="MobiDB-lite"/>
    </source>
</evidence>
<evidence type="ECO:0000256" key="1">
    <source>
        <dbReference type="SAM" id="Coils"/>
    </source>
</evidence>
<keyword evidence="1" id="KW-0175">Coiled coil</keyword>
<organism evidence="3">
    <name type="scientific">freshwater metagenome</name>
    <dbReference type="NCBI Taxonomy" id="449393"/>
    <lineage>
        <taxon>unclassified sequences</taxon>
        <taxon>metagenomes</taxon>
        <taxon>ecological metagenomes</taxon>
    </lineage>
</organism>
<gene>
    <name evidence="3" type="ORF">UFOPK1591_00312</name>
</gene>
<feature type="coiled-coil region" evidence="1">
    <location>
        <begin position="155"/>
        <end position="201"/>
    </location>
</feature>
<sequence>MSDSIDDFPRVLRGYEPAAVNRTVGKLRRELLTAKTVTDEQSGLIAELTMRIDSLETDLREVGDPTYAGLGAKLESTLRNAEEQAARLVSKAETDSFNIRANVDREIEIMLDEATATAQLIVEEAERQAAGIILDAETKSSSMMSQAQASAEVLVKEAEHDAAELRGQIATEVANARSTARREIDEQLAEAQRQIAEMRLVFIKEEGDKMEAKRGEKPTLREVVAALRLETEKSVVADNAEKQYLKKHQEAVMLTQKYLDAAKDQLAKARARTADKKLEADAIEMLAQKEARELRLRTDKHIAKILEDAKKTSVALVEAADKQSREAIAAAEARVADLRVEREAIGSYLEDLRSLVAQATTIWDTSSKPQPRSRRKPQPNAE</sequence>
<feature type="region of interest" description="Disordered" evidence="2">
    <location>
        <begin position="361"/>
        <end position="382"/>
    </location>
</feature>
<dbReference type="EMBL" id="CAEZTD010000014">
    <property type="protein sequence ID" value="CAB4554962.1"/>
    <property type="molecule type" value="Genomic_DNA"/>
</dbReference>
<name>A0A6J6CU17_9ZZZZ</name>
<feature type="compositionally biased region" description="Basic residues" evidence="2">
    <location>
        <begin position="371"/>
        <end position="382"/>
    </location>
</feature>